<keyword evidence="4" id="KW-1185">Reference proteome</keyword>
<dbReference type="RefSeq" id="WP_208831002.1">
    <property type="nucleotide sequence ID" value="NZ_CP072110.1"/>
</dbReference>
<dbReference type="PANTHER" id="PTHR12526">
    <property type="entry name" value="GLYCOSYLTRANSFERASE"/>
    <property type="match status" value="1"/>
</dbReference>
<gene>
    <name evidence="3" type="ORF">J1N51_10175</name>
</gene>
<dbReference type="EMBL" id="CP072110">
    <property type="protein sequence ID" value="QTH63109.1"/>
    <property type="molecule type" value="Genomic_DNA"/>
</dbReference>
<evidence type="ECO:0000313" key="4">
    <source>
        <dbReference type="Proteomes" id="UP000682739"/>
    </source>
</evidence>
<dbReference type="AlphaFoldDB" id="A0A975DA43"/>
<dbReference type="Pfam" id="PF00534">
    <property type="entry name" value="Glycos_transf_1"/>
    <property type="match status" value="1"/>
</dbReference>
<dbReference type="GO" id="GO:1901135">
    <property type="term" value="P:carbohydrate derivative metabolic process"/>
    <property type="evidence" value="ECO:0007669"/>
    <property type="project" value="UniProtKB-ARBA"/>
</dbReference>
<proteinExistence type="predicted"/>
<dbReference type="GO" id="GO:0016757">
    <property type="term" value="F:glycosyltransferase activity"/>
    <property type="evidence" value="ECO:0007669"/>
    <property type="project" value="InterPro"/>
</dbReference>
<reference evidence="3" key="1">
    <citation type="submission" date="2021-03" db="EMBL/GenBank/DDBJ databases">
        <title>Description of Psychrosphaera ytuae sp. nov. isolated from deep sea sediment of South China Sea.</title>
        <authorList>
            <person name="Zhang J."/>
            <person name="Xu X.-D."/>
        </authorList>
    </citation>
    <scope>NUCLEOTIDE SEQUENCE</scope>
    <source>
        <strain evidence="3">MTZ26</strain>
    </source>
</reference>
<feature type="domain" description="Glycosyltransferase subfamily 4-like N-terminal" evidence="2">
    <location>
        <begin position="22"/>
        <end position="180"/>
    </location>
</feature>
<dbReference type="PANTHER" id="PTHR12526:SF630">
    <property type="entry name" value="GLYCOSYLTRANSFERASE"/>
    <property type="match status" value="1"/>
</dbReference>
<dbReference type="InterPro" id="IPR028098">
    <property type="entry name" value="Glyco_trans_4-like_N"/>
</dbReference>
<sequence length="385" mass="43484">MVSYNCLGKKKVVHIVPSFGCGGLEKVVVNLINNSEHYNVKHVLVSLTTDFELAKEINCPIEVYCLGKKPGNDVMSHLKLFKLLRKIKPTAVHTYNFGTIEYHLVAKAAGIKTTVHCDHGRGGDDPKGQNQFNNFFRKQISRFIDHYIVVSYDLFRWVTEDLRIPKSKVQLVFNGVTIDRDVPDKKSTSPNSDAPFTITTVGRIDPIKNQKLLLNAFELGKQRYPHWQNVKLQLAGNGPIFEELTQYAASLKSASDIQFLGFRSDVPDILAGTDLFALSSFYEAMPMTILEAMAQKTPVITTDVGGISKFITEQHAWLVESDNVKAYCSTLNDIMSDELGRHKKVGVAHQLVFDNYSMDKMVDKYMDLYQIERLELDAQFEHKAS</sequence>
<evidence type="ECO:0000313" key="3">
    <source>
        <dbReference type="EMBL" id="QTH63109.1"/>
    </source>
</evidence>
<feature type="domain" description="Glycosyl transferase family 1" evidence="1">
    <location>
        <begin position="189"/>
        <end position="342"/>
    </location>
</feature>
<dbReference type="InterPro" id="IPR001296">
    <property type="entry name" value="Glyco_trans_1"/>
</dbReference>
<dbReference type="Pfam" id="PF13439">
    <property type="entry name" value="Glyco_transf_4"/>
    <property type="match status" value="1"/>
</dbReference>
<organism evidence="3 4">
    <name type="scientific">Psychrosphaera ytuae</name>
    <dbReference type="NCBI Taxonomy" id="2820710"/>
    <lineage>
        <taxon>Bacteria</taxon>
        <taxon>Pseudomonadati</taxon>
        <taxon>Pseudomonadota</taxon>
        <taxon>Gammaproteobacteria</taxon>
        <taxon>Alteromonadales</taxon>
        <taxon>Pseudoalteromonadaceae</taxon>
        <taxon>Psychrosphaera</taxon>
    </lineage>
</organism>
<dbReference type="Proteomes" id="UP000682739">
    <property type="component" value="Chromosome"/>
</dbReference>
<protein>
    <submittedName>
        <fullName evidence="3">Glycosyltransferase</fullName>
    </submittedName>
</protein>
<dbReference type="SUPFAM" id="SSF53756">
    <property type="entry name" value="UDP-Glycosyltransferase/glycogen phosphorylase"/>
    <property type="match status" value="1"/>
</dbReference>
<evidence type="ECO:0000259" key="2">
    <source>
        <dbReference type="Pfam" id="PF13439"/>
    </source>
</evidence>
<evidence type="ECO:0000259" key="1">
    <source>
        <dbReference type="Pfam" id="PF00534"/>
    </source>
</evidence>
<name>A0A975DA43_9GAMM</name>
<dbReference type="KEGG" id="psym:J1N51_10175"/>
<accession>A0A975DA43</accession>
<dbReference type="Gene3D" id="3.40.50.2000">
    <property type="entry name" value="Glycogen Phosphorylase B"/>
    <property type="match status" value="2"/>
</dbReference>